<feature type="transmembrane region" description="Helical" evidence="1">
    <location>
        <begin position="12"/>
        <end position="31"/>
    </location>
</feature>
<proteinExistence type="predicted"/>
<evidence type="ECO:0000313" key="2">
    <source>
        <dbReference type="EMBL" id="OUM87178.1"/>
    </source>
</evidence>
<protein>
    <recommendedName>
        <fullName evidence="4">TIGR04086 family membrane protein</fullName>
    </recommendedName>
</protein>
<keyword evidence="1" id="KW-0812">Transmembrane</keyword>
<dbReference type="EMBL" id="LZRT01000079">
    <property type="protein sequence ID" value="OUM87178.1"/>
    <property type="molecule type" value="Genomic_DNA"/>
</dbReference>
<dbReference type="AlphaFoldDB" id="A0A1Y3PPW4"/>
<keyword evidence="1" id="KW-0472">Membrane</keyword>
<reference evidence="3" key="1">
    <citation type="submission" date="2016-06" db="EMBL/GenBank/DDBJ databases">
        <authorList>
            <person name="Nascimento L."/>
            <person name="Pereira R.V."/>
            <person name="Martins L.F."/>
            <person name="Quaggio R.B."/>
            <person name="Silva A.M."/>
            <person name="Setubal J.C."/>
        </authorList>
    </citation>
    <scope>NUCLEOTIDE SEQUENCE [LARGE SCALE GENOMIC DNA]</scope>
</reference>
<feature type="transmembrane region" description="Helical" evidence="1">
    <location>
        <begin position="99"/>
        <end position="118"/>
    </location>
</feature>
<dbReference type="InterPro" id="IPR023804">
    <property type="entry name" value="DUF3792_TM"/>
</dbReference>
<keyword evidence="1" id="KW-1133">Transmembrane helix</keyword>
<feature type="transmembrane region" description="Helical" evidence="1">
    <location>
        <begin position="43"/>
        <end position="61"/>
    </location>
</feature>
<dbReference type="NCBIfam" id="TIGR04086">
    <property type="entry name" value="TIGR04086_membr"/>
    <property type="match status" value="1"/>
</dbReference>
<evidence type="ECO:0008006" key="4">
    <source>
        <dbReference type="Google" id="ProtNLM"/>
    </source>
</evidence>
<organism evidence="2 3">
    <name type="scientific">Bacillus thermozeamaize</name>
    <dbReference type="NCBI Taxonomy" id="230954"/>
    <lineage>
        <taxon>Bacteria</taxon>
        <taxon>Bacillati</taxon>
        <taxon>Bacillota</taxon>
        <taxon>Bacilli</taxon>
        <taxon>Bacillales</taxon>
        <taxon>Bacillaceae</taxon>
        <taxon>Bacillus</taxon>
    </lineage>
</organism>
<name>A0A1Y3PPW4_9BACI</name>
<evidence type="ECO:0000313" key="3">
    <source>
        <dbReference type="Proteomes" id="UP000196475"/>
    </source>
</evidence>
<dbReference type="Pfam" id="PF12670">
    <property type="entry name" value="DUF3792"/>
    <property type="match status" value="1"/>
</dbReference>
<feature type="transmembrane region" description="Helical" evidence="1">
    <location>
        <begin position="73"/>
        <end position="93"/>
    </location>
</feature>
<evidence type="ECO:0000256" key="1">
    <source>
        <dbReference type="SAM" id="Phobius"/>
    </source>
</evidence>
<sequence length="122" mass="12744">MERGPVSSMLSGIMYTVILVLAGSLILALLLEWTPLQESHVPVAMFLVNGIALLCGGFIAGRRSEARGWLSGAMSGLGYALVMLIIGFLAFDLKIGLEALLYLTAAVCLGTLGGAFGINASR</sequence>
<dbReference type="Proteomes" id="UP000196475">
    <property type="component" value="Unassembled WGS sequence"/>
</dbReference>
<comment type="caution">
    <text evidence="2">The sequence shown here is derived from an EMBL/GenBank/DDBJ whole genome shotgun (WGS) entry which is preliminary data.</text>
</comment>
<accession>A0A1Y3PPW4</accession>
<gene>
    <name evidence="2" type="ORF">BAA01_08875</name>
</gene>